<dbReference type="InterPro" id="IPR002696">
    <property type="entry name" value="Membr_insert_effic_factor_YidD"/>
</dbReference>
<dbReference type="AlphaFoldDB" id="A0AAU6Q1U7"/>
<dbReference type="NCBIfam" id="TIGR00278">
    <property type="entry name" value="membrane protein insertion efficiency factor YidD"/>
    <property type="match status" value="1"/>
</dbReference>
<evidence type="ECO:0000313" key="1">
    <source>
        <dbReference type="EMBL" id="WYF44320.1"/>
    </source>
</evidence>
<reference evidence="1" key="1">
    <citation type="submission" date="2024-03" db="EMBL/GenBank/DDBJ databases">
        <title>Deinococcus weizhi sp. nov., isolated from human skin.</title>
        <authorList>
            <person name="Wei Z."/>
            <person name="Tian F."/>
            <person name="Yang C."/>
            <person name="Xin L.T."/>
            <person name="Wen Z.J."/>
            <person name="Lan K.C."/>
            <person name="Yu L."/>
            <person name="Zhe W."/>
            <person name="Dan F.D."/>
            <person name="Jun W."/>
            <person name="Rui Z."/>
            <person name="Yong X.J."/>
            <person name="Ting Y."/>
            <person name="Wei X."/>
            <person name="Xu Z.G."/>
            <person name="Xin Z."/>
            <person name="Dong F.G."/>
            <person name="Ni X.M."/>
            <person name="Zheng M.G."/>
            <person name="Chun Y."/>
            <person name="Qian W.X."/>
        </authorList>
    </citation>
    <scope>NUCLEOTIDE SEQUENCE</scope>
    <source>
        <strain evidence="1">VB142</strain>
    </source>
</reference>
<accession>A0AAU6Q1U7</accession>
<name>A0AAU6Q1U7_9DEIO</name>
<gene>
    <name evidence="1" type="primary">yidD</name>
    <name evidence="1" type="ORF">WDJ50_13105</name>
</gene>
<dbReference type="EMBL" id="CP149782">
    <property type="protein sequence ID" value="WYF44320.1"/>
    <property type="molecule type" value="Genomic_DNA"/>
</dbReference>
<dbReference type="RefSeq" id="WP_339095539.1">
    <property type="nucleotide sequence ID" value="NZ_CP149782.1"/>
</dbReference>
<protein>
    <submittedName>
        <fullName evidence="1">Membrane protein insertion efficiency factor YidD</fullName>
    </submittedName>
</protein>
<organism evidence="1">
    <name type="scientific">Deinococcus sp. VB142</name>
    <dbReference type="NCBI Taxonomy" id="3112952"/>
    <lineage>
        <taxon>Bacteria</taxon>
        <taxon>Thermotogati</taxon>
        <taxon>Deinococcota</taxon>
        <taxon>Deinococci</taxon>
        <taxon>Deinococcales</taxon>
        <taxon>Deinococcaceae</taxon>
        <taxon>Deinococcus</taxon>
    </lineage>
</organism>
<sequence length="102" mass="11040">MSFLDRSALRSIRFYQRRLSPHKGFCCAHAALHGGESCSAAVSRIIREDGLWAGRPRIAAQFASCRKAHQTIRAGSPLALGSSVETRGICCLGPIPIPFRCG</sequence>
<proteinExistence type="predicted"/>